<comment type="caution">
    <text evidence="2">The sequence shown here is derived from an EMBL/GenBank/DDBJ whole genome shotgun (WGS) entry which is preliminary data.</text>
</comment>
<reference evidence="2 3" key="1">
    <citation type="submission" date="2024-02" db="EMBL/GenBank/DDBJ databases">
        <title>Full genome sequence of Nocardioides kribbensis.</title>
        <authorList>
            <person name="Poletto B.L."/>
            <person name="Silva G."/>
            <person name="Galante D."/>
            <person name="Campos K.R."/>
            <person name="Santos M.B.N."/>
            <person name="Sacchi C.T."/>
        </authorList>
    </citation>
    <scope>NUCLEOTIDE SEQUENCE [LARGE SCALE GENOMIC DNA]</scope>
    <source>
        <strain evidence="2 3">O4R</strain>
    </source>
</reference>
<sequence length="249" mass="24889">MSHSTALPSTPAAEPRVDPVVLWLRAALLATVTLFLGAAGHVTADGLLPGPVVMTLLTAVTLVLSAALLARPASTLRLVTLLVGGQAAVHVVLSATAGHVGDAPTTPTPAGGAAHAASASLPQVDGRRVGSLLDAYTGPAGDLASGPSLTLGHLVEDLAAHAPMMAAHLLAAALVGLWLAVGEHALWALVALAGAVLAAPWRLLAAWARGRSLPAPARGRLVPTSHHPAPVVAHLARSVVRRGPPALLA</sequence>
<keyword evidence="1" id="KW-1133">Transmembrane helix</keyword>
<proteinExistence type="predicted"/>
<feature type="transmembrane region" description="Helical" evidence="1">
    <location>
        <begin position="20"/>
        <end position="40"/>
    </location>
</feature>
<dbReference type="EMBL" id="JBEGDP010000003">
    <property type="protein sequence ID" value="MEQ7846668.1"/>
    <property type="molecule type" value="Genomic_DNA"/>
</dbReference>
<protein>
    <recommendedName>
        <fullName evidence="4">Integral membrane protein</fullName>
    </recommendedName>
</protein>
<accession>A0ABV1NVY7</accession>
<evidence type="ECO:0008006" key="4">
    <source>
        <dbReference type="Google" id="ProtNLM"/>
    </source>
</evidence>
<organism evidence="2 3">
    <name type="scientific">Nocardioides kribbensis</name>
    <dbReference type="NCBI Taxonomy" id="305517"/>
    <lineage>
        <taxon>Bacteria</taxon>
        <taxon>Bacillati</taxon>
        <taxon>Actinomycetota</taxon>
        <taxon>Actinomycetes</taxon>
        <taxon>Propionibacteriales</taxon>
        <taxon>Nocardioidaceae</taxon>
        <taxon>Nocardioides</taxon>
    </lineage>
</organism>
<evidence type="ECO:0000313" key="2">
    <source>
        <dbReference type="EMBL" id="MEQ7846668.1"/>
    </source>
</evidence>
<feature type="transmembrane region" description="Helical" evidence="1">
    <location>
        <begin position="185"/>
        <end position="204"/>
    </location>
</feature>
<name>A0ABV1NVY7_9ACTN</name>
<dbReference type="RefSeq" id="WP_349803992.1">
    <property type="nucleotide sequence ID" value="NZ_JBEGDP010000003.1"/>
</dbReference>
<keyword evidence="1" id="KW-0472">Membrane</keyword>
<evidence type="ECO:0000256" key="1">
    <source>
        <dbReference type="SAM" id="Phobius"/>
    </source>
</evidence>
<evidence type="ECO:0000313" key="3">
    <source>
        <dbReference type="Proteomes" id="UP001482520"/>
    </source>
</evidence>
<feature type="transmembrane region" description="Helical" evidence="1">
    <location>
        <begin position="158"/>
        <end position="179"/>
    </location>
</feature>
<gene>
    <name evidence="2" type="ORF">V6R90_05200</name>
</gene>
<keyword evidence="3" id="KW-1185">Reference proteome</keyword>
<keyword evidence="1" id="KW-0812">Transmembrane</keyword>
<dbReference type="Proteomes" id="UP001482520">
    <property type="component" value="Unassembled WGS sequence"/>
</dbReference>
<feature type="transmembrane region" description="Helical" evidence="1">
    <location>
        <begin position="52"/>
        <end position="70"/>
    </location>
</feature>